<organism evidence="1 2">
    <name type="scientific">Pleurodeles waltl</name>
    <name type="common">Iberian ribbed newt</name>
    <dbReference type="NCBI Taxonomy" id="8319"/>
    <lineage>
        <taxon>Eukaryota</taxon>
        <taxon>Metazoa</taxon>
        <taxon>Chordata</taxon>
        <taxon>Craniata</taxon>
        <taxon>Vertebrata</taxon>
        <taxon>Euteleostomi</taxon>
        <taxon>Amphibia</taxon>
        <taxon>Batrachia</taxon>
        <taxon>Caudata</taxon>
        <taxon>Salamandroidea</taxon>
        <taxon>Salamandridae</taxon>
        <taxon>Pleurodelinae</taxon>
        <taxon>Pleurodeles</taxon>
    </lineage>
</organism>
<dbReference type="Proteomes" id="UP001066276">
    <property type="component" value="Chromosome 5"/>
</dbReference>
<reference evidence="1" key="1">
    <citation type="journal article" date="2022" name="bioRxiv">
        <title>Sequencing and chromosome-scale assembly of the giantPleurodeles waltlgenome.</title>
        <authorList>
            <person name="Brown T."/>
            <person name="Elewa A."/>
            <person name="Iarovenko S."/>
            <person name="Subramanian E."/>
            <person name="Araus A.J."/>
            <person name="Petzold A."/>
            <person name="Susuki M."/>
            <person name="Suzuki K.-i.T."/>
            <person name="Hayashi T."/>
            <person name="Toyoda A."/>
            <person name="Oliveira C."/>
            <person name="Osipova E."/>
            <person name="Leigh N.D."/>
            <person name="Simon A."/>
            <person name="Yun M.H."/>
        </authorList>
    </citation>
    <scope>NUCLEOTIDE SEQUENCE</scope>
    <source>
        <strain evidence="1">20211129_DDA</strain>
        <tissue evidence="1">Liver</tissue>
    </source>
</reference>
<evidence type="ECO:0000313" key="2">
    <source>
        <dbReference type="Proteomes" id="UP001066276"/>
    </source>
</evidence>
<gene>
    <name evidence="1" type="ORF">NDU88_004826</name>
</gene>
<evidence type="ECO:0000313" key="1">
    <source>
        <dbReference type="EMBL" id="KAJ1152048.1"/>
    </source>
</evidence>
<name>A0AAV7RJ68_PLEWA</name>
<sequence length="103" mass="11449">MRGVSLRCAACDPDSRSPRHCLGAWAQRQACSEGNLAVLCKTLDGSIALPGNLLGSRAIKRCVVFRLKQGAGCFLKTTRYIVKVGPRRRRDLQRADSWIFPFE</sequence>
<keyword evidence="2" id="KW-1185">Reference proteome</keyword>
<proteinExistence type="predicted"/>
<dbReference type="EMBL" id="JANPWB010000009">
    <property type="protein sequence ID" value="KAJ1152048.1"/>
    <property type="molecule type" value="Genomic_DNA"/>
</dbReference>
<comment type="caution">
    <text evidence="1">The sequence shown here is derived from an EMBL/GenBank/DDBJ whole genome shotgun (WGS) entry which is preliminary data.</text>
</comment>
<dbReference type="AlphaFoldDB" id="A0AAV7RJ68"/>
<accession>A0AAV7RJ68</accession>
<protein>
    <submittedName>
        <fullName evidence="1">Uncharacterized protein</fullName>
    </submittedName>
</protein>